<proteinExistence type="predicted"/>
<keyword evidence="3" id="KW-1185">Reference proteome</keyword>
<evidence type="ECO:0000256" key="1">
    <source>
        <dbReference type="SAM" id="MobiDB-lite"/>
    </source>
</evidence>
<evidence type="ECO:0000313" key="2">
    <source>
        <dbReference type="EMBL" id="KAF4348768.1"/>
    </source>
</evidence>
<protein>
    <submittedName>
        <fullName evidence="2">Uncharacterized protein</fullName>
    </submittedName>
</protein>
<evidence type="ECO:0000313" key="3">
    <source>
        <dbReference type="Proteomes" id="UP000583929"/>
    </source>
</evidence>
<reference evidence="2 3" key="1">
    <citation type="journal article" date="2020" name="bioRxiv">
        <title>Sequence and annotation of 42 cannabis genomes reveals extensive copy number variation in cannabinoid synthesis and pathogen resistance genes.</title>
        <authorList>
            <person name="Mckernan K.J."/>
            <person name="Helbert Y."/>
            <person name="Kane L.T."/>
            <person name="Ebling H."/>
            <person name="Zhang L."/>
            <person name="Liu B."/>
            <person name="Eaton Z."/>
            <person name="Mclaughlin S."/>
            <person name="Kingan S."/>
            <person name="Baybayan P."/>
            <person name="Concepcion G."/>
            <person name="Jordan M."/>
            <person name="Riva A."/>
            <person name="Barbazuk W."/>
            <person name="Harkins T."/>
        </authorList>
    </citation>
    <scope>NUCLEOTIDE SEQUENCE [LARGE SCALE GENOMIC DNA]</scope>
    <source>
        <strain evidence="3">cv. Jamaican Lion 4</strain>
        <tissue evidence="2">Leaf</tissue>
    </source>
</reference>
<accession>A0A7J6DRP8</accession>
<dbReference type="EMBL" id="JAATIQ010000671">
    <property type="protein sequence ID" value="KAF4348768.1"/>
    <property type="molecule type" value="Genomic_DNA"/>
</dbReference>
<feature type="region of interest" description="Disordered" evidence="1">
    <location>
        <begin position="93"/>
        <end position="112"/>
    </location>
</feature>
<dbReference type="Proteomes" id="UP000583929">
    <property type="component" value="Unassembled WGS sequence"/>
</dbReference>
<name>A0A7J6DRP8_CANSA</name>
<dbReference type="AlphaFoldDB" id="A0A7J6DRP8"/>
<organism evidence="2 3">
    <name type="scientific">Cannabis sativa</name>
    <name type="common">Hemp</name>
    <name type="synonym">Marijuana</name>
    <dbReference type="NCBI Taxonomy" id="3483"/>
    <lineage>
        <taxon>Eukaryota</taxon>
        <taxon>Viridiplantae</taxon>
        <taxon>Streptophyta</taxon>
        <taxon>Embryophyta</taxon>
        <taxon>Tracheophyta</taxon>
        <taxon>Spermatophyta</taxon>
        <taxon>Magnoliopsida</taxon>
        <taxon>eudicotyledons</taxon>
        <taxon>Gunneridae</taxon>
        <taxon>Pentapetalae</taxon>
        <taxon>rosids</taxon>
        <taxon>fabids</taxon>
        <taxon>Rosales</taxon>
        <taxon>Cannabaceae</taxon>
        <taxon>Cannabis</taxon>
    </lineage>
</organism>
<feature type="compositionally biased region" description="Basic and acidic residues" evidence="1">
    <location>
        <begin position="102"/>
        <end position="112"/>
    </location>
</feature>
<comment type="caution">
    <text evidence="2">The sequence shown here is derived from an EMBL/GenBank/DDBJ whole genome shotgun (WGS) entry which is preliminary data.</text>
</comment>
<gene>
    <name evidence="2" type="ORF">G4B88_022912</name>
</gene>
<sequence length="112" mass="12512">MKLAKMVDNIPFLYLTSENAQKLGLQAGEVLQIDEDAEEKPKWIEWLRFRVGVKASLPHFIGLVLDFEIASFKLPSPVNHYLLIMPHCVIANGSPTSPVRTPLKEDGPSSKV</sequence>